<dbReference type="InterPro" id="IPR055221">
    <property type="entry name" value="PSF3_N"/>
</dbReference>
<organism evidence="3">
    <name type="scientific">Lygus hesperus</name>
    <name type="common">Western plant bug</name>
    <dbReference type="NCBI Taxonomy" id="30085"/>
    <lineage>
        <taxon>Eukaryota</taxon>
        <taxon>Metazoa</taxon>
        <taxon>Ecdysozoa</taxon>
        <taxon>Arthropoda</taxon>
        <taxon>Hexapoda</taxon>
        <taxon>Insecta</taxon>
        <taxon>Pterygota</taxon>
        <taxon>Neoptera</taxon>
        <taxon>Paraneoptera</taxon>
        <taxon>Hemiptera</taxon>
        <taxon>Heteroptera</taxon>
        <taxon>Panheteroptera</taxon>
        <taxon>Cimicomorpha</taxon>
        <taxon>Miridae</taxon>
        <taxon>Mirini</taxon>
        <taxon>Lygus</taxon>
    </lineage>
</organism>
<dbReference type="EMBL" id="GBHO01043730">
    <property type="protein sequence ID" value="JAF99873.1"/>
    <property type="molecule type" value="Transcribed_RNA"/>
</dbReference>
<dbReference type="EMBL" id="GBRD01004362">
    <property type="protein sequence ID" value="JAG61459.1"/>
    <property type="molecule type" value="Transcribed_RNA"/>
</dbReference>
<dbReference type="PANTHER" id="PTHR22768">
    <property type="entry name" value="DNA REPLICATION COMPLEX GINS PROTEIN PSF3"/>
    <property type="match status" value="1"/>
</dbReference>
<protein>
    <recommendedName>
        <fullName evidence="1">DNA replication complex GINS protein PSF3</fullName>
    </recommendedName>
</protein>
<dbReference type="Pfam" id="PF22466">
    <property type="entry name" value="PSF3_N"/>
    <property type="match status" value="1"/>
</dbReference>
<evidence type="ECO:0000313" key="6">
    <source>
        <dbReference type="EMBL" id="JAQ11714.1"/>
    </source>
</evidence>
<comment type="function">
    <text evidence="1">The GINS complex plays an essential role in the initiation of DNA replication.</text>
</comment>
<evidence type="ECO:0000313" key="5">
    <source>
        <dbReference type="EMBL" id="JAQ04228.1"/>
    </source>
</evidence>
<dbReference type="PANTHER" id="PTHR22768:SF0">
    <property type="entry name" value="DNA REPLICATION COMPLEX GINS PROTEIN PSF3"/>
    <property type="match status" value="1"/>
</dbReference>
<sequence>MSLFGKRNHYFSLTDILASQERVPISFQTPVNYLGELDASSEGNALPSGTTLELPYWLVASLYQEDGVGIDLPKQYKQAWRDILAADAKVVNLHRLCKYFYEFGKLVSLIRIRDHQDIIELLIQSLVDRHRELTSWAVHSCKRDNEFFEKLEDIERELSRRATTAERDLSNWLQHDGGRIRKAELVNAHDRLVASSRAFT</sequence>
<evidence type="ECO:0000313" key="4">
    <source>
        <dbReference type="EMBL" id="JAG61459.1"/>
    </source>
</evidence>
<evidence type="ECO:0000259" key="2">
    <source>
        <dbReference type="Pfam" id="PF22466"/>
    </source>
</evidence>
<dbReference type="SUPFAM" id="SSF160059">
    <property type="entry name" value="PriA/YqbF domain"/>
    <property type="match status" value="1"/>
</dbReference>
<dbReference type="EMBL" id="GDHC01006915">
    <property type="protein sequence ID" value="JAQ11714.1"/>
    <property type="molecule type" value="Transcribed_RNA"/>
</dbReference>
<evidence type="ECO:0000313" key="3">
    <source>
        <dbReference type="EMBL" id="JAF99873.1"/>
    </source>
</evidence>
<reference evidence="4" key="3">
    <citation type="submission" date="2014-09" db="EMBL/GenBank/DDBJ databases">
        <authorList>
            <person name="Magalhaes I.L.F."/>
            <person name="Oliveira U."/>
            <person name="Santos F.R."/>
            <person name="Vidigal T.H.D.A."/>
            <person name="Brescovit A.D."/>
            <person name="Santos A.J."/>
        </authorList>
    </citation>
    <scope>NUCLEOTIDE SEQUENCE</scope>
</reference>
<dbReference type="AlphaFoldDB" id="A0A0A9VW07"/>
<keyword evidence="1" id="KW-0235">DNA replication</keyword>
<dbReference type="CDD" id="cd21693">
    <property type="entry name" value="GINS_B_Psf3"/>
    <property type="match status" value="1"/>
</dbReference>
<gene>
    <name evidence="3" type="primary">Gins3</name>
    <name evidence="6" type="synonym">Gins3_1</name>
    <name evidence="5" type="synonym">Gins3_2</name>
    <name evidence="3" type="ORF">CM83_36888</name>
    <name evidence="5" type="ORF">g.39025</name>
    <name evidence="6" type="ORF">g.39026</name>
</gene>
<dbReference type="GO" id="GO:0000811">
    <property type="term" value="C:GINS complex"/>
    <property type="evidence" value="ECO:0007669"/>
    <property type="project" value="UniProtKB-UniRule"/>
</dbReference>
<accession>A0A0A9VW07</accession>
<comment type="subcellular location">
    <subcellularLocation>
        <location evidence="1">Nucleus</location>
    </subcellularLocation>
</comment>
<dbReference type="EMBL" id="GDHC01014401">
    <property type="protein sequence ID" value="JAQ04228.1"/>
    <property type="molecule type" value="Transcribed_RNA"/>
</dbReference>
<proteinExistence type="inferred from homology"/>
<reference evidence="3" key="1">
    <citation type="journal article" date="2014" name="PLoS ONE">
        <title>Transcriptome-Based Identification of ABC Transporters in the Western Tarnished Plant Bug Lygus hesperus.</title>
        <authorList>
            <person name="Hull J.J."/>
            <person name="Chaney K."/>
            <person name="Geib S.M."/>
            <person name="Fabrick J.A."/>
            <person name="Brent C.S."/>
            <person name="Walsh D."/>
            <person name="Lavine L.C."/>
        </authorList>
    </citation>
    <scope>NUCLEOTIDE SEQUENCE</scope>
</reference>
<dbReference type="GO" id="GO:1902975">
    <property type="term" value="P:mitotic DNA replication initiation"/>
    <property type="evidence" value="ECO:0007669"/>
    <property type="project" value="TreeGrafter"/>
</dbReference>
<dbReference type="InterPro" id="IPR036224">
    <property type="entry name" value="GINS_bundle-like_dom_sf"/>
</dbReference>
<comment type="similarity">
    <text evidence="1">Belongs to the GINS3/PSF3 family.</text>
</comment>
<dbReference type="SUPFAM" id="SSF158573">
    <property type="entry name" value="GINS helical bundle-like"/>
    <property type="match status" value="1"/>
</dbReference>
<name>A0A0A9VW07_LYGHE</name>
<dbReference type="CDD" id="cd11713">
    <property type="entry name" value="GINS_A_psf3"/>
    <property type="match status" value="1"/>
</dbReference>
<dbReference type="InterPro" id="IPR038437">
    <property type="entry name" value="GINS_Psf3_sf"/>
</dbReference>
<dbReference type="InterPro" id="IPR010492">
    <property type="entry name" value="GINS_Psf3"/>
</dbReference>
<reference evidence="5" key="4">
    <citation type="journal article" date="2016" name="Gigascience">
        <title>De novo construction of an expanded transcriptome assembly for the western tarnished plant bug, Lygus hesperus.</title>
        <authorList>
            <person name="Tassone E.E."/>
            <person name="Geib S.M."/>
            <person name="Hall B."/>
            <person name="Fabrick J.A."/>
            <person name="Brent C.S."/>
            <person name="Hull J.J."/>
        </authorList>
    </citation>
    <scope>NUCLEOTIDE SEQUENCE</scope>
</reference>
<dbReference type="Gene3D" id="1.20.58.2050">
    <property type="match status" value="1"/>
</dbReference>
<comment type="subunit">
    <text evidence="1">Component of the GINS complex.</text>
</comment>
<reference evidence="3" key="2">
    <citation type="submission" date="2014-07" db="EMBL/GenBank/DDBJ databases">
        <authorList>
            <person name="Hull J."/>
        </authorList>
    </citation>
    <scope>NUCLEOTIDE SEQUENCE</scope>
</reference>
<keyword evidence="1" id="KW-0539">Nucleus</keyword>
<feature type="domain" description="DNA replication complex GINS protein PSF3 N-terminal" evidence="2">
    <location>
        <begin position="11"/>
        <end position="62"/>
    </location>
</feature>
<evidence type="ECO:0000256" key="1">
    <source>
        <dbReference type="RuleBase" id="RU367161"/>
    </source>
</evidence>